<gene>
    <name evidence="2" type="ordered locus">NP_3400A</name>
</gene>
<reference evidence="2 3" key="1">
    <citation type="journal article" date="2005" name="Genome Res.">
        <title>Living with two extremes: conclusions from the genome sequence of Natronomonas pharaonis.</title>
        <authorList>
            <person name="Falb M."/>
            <person name="Pfeiffer F."/>
            <person name="Palm P."/>
            <person name="Rodewald K."/>
            <person name="Hickmann V."/>
            <person name="Tittor J."/>
            <person name="Oesterhelt D."/>
        </authorList>
    </citation>
    <scope>NUCLEOTIDE SEQUENCE [LARGE SCALE GENOMIC DNA]</scope>
    <source>
        <strain evidence="3">ATCC 35678 / DSM 2160 / CIP 103997 / JCM 8858 / NBRC 14720 / NCIMB 2260 / Gabara</strain>
    </source>
</reference>
<accession>A0A1U7EXA3</accession>
<dbReference type="EnsemblBacteria" id="CAI49791">
    <property type="protein sequence ID" value="CAI49791"/>
    <property type="gene ID" value="NP_3400A"/>
</dbReference>
<evidence type="ECO:0000256" key="1">
    <source>
        <dbReference type="SAM" id="Phobius"/>
    </source>
</evidence>
<proteinExistence type="predicted"/>
<keyword evidence="1" id="KW-0472">Membrane</keyword>
<dbReference type="AlphaFoldDB" id="A0A1U7EXA3"/>
<dbReference type="EMBL" id="CR936257">
    <property type="protein sequence ID" value="CAI49791.1"/>
    <property type="molecule type" value="Genomic_DNA"/>
</dbReference>
<feature type="transmembrane region" description="Helical" evidence="1">
    <location>
        <begin position="91"/>
        <end position="109"/>
    </location>
</feature>
<evidence type="ECO:0000313" key="3">
    <source>
        <dbReference type="Proteomes" id="UP000002698"/>
    </source>
</evidence>
<name>A0A1U7EXA3_NATPD</name>
<keyword evidence="3" id="KW-1185">Reference proteome</keyword>
<protein>
    <submittedName>
        <fullName evidence="2">DUF457 family protein</fullName>
    </submittedName>
</protein>
<keyword evidence="1" id="KW-0812">Transmembrane</keyword>
<feature type="transmembrane region" description="Helical" evidence="1">
    <location>
        <begin position="59"/>
        <end position="79"/>
    </location>
</feature>
<organism evidence="2 3">
    <name type="scientific">Natronomonas pharaonis (strain ATCC 35678 / DSM 2160 / CIP 103997 / JCM 8858 / NBRC 14720 / NCIMB 2260 / Gabara)</name>
    <name type="common">Halobacterium pharaonis</name>
    <dbReference type="NCBI Taxonomy" id="348780"/>
    <lineage>
        <taxon>Archaea</taxon>
        <taxon>Methanobacteriati</taxon>
        <taxon>Methanobacteriota</taxon>
        <taxon>Stenosarchaea group</taxon>
        <taxon>Halobacteria</taxon>
        <taxon>Halobacteriales</taxon>
        <taxon>Natronomonadaceae</taxon>
        <taxon>Natronomonas</taxon>
    </lineage>
</organism>
<feature type="transmembrane region" description="Helical" evidence="1">
    <location>
        <begin position="12"/>
        <end position="39"/>
    </location>
</feature>
<dbReference type="OrthoDB" id="118042at2157"/>
<keyword evidence="1" id="KW-1133">Transmembrane helix</keyword>
<dbReference type="eggNOG" id="arCOG01744">
    <property type="taxonomic scope" value="Archaea"/>
</dbReference>
<dbReference type="HOGENOM" id="CLU_133604_0_0_2"/>
<dbReference type="STRING" id="348780.NP_3400A"/>
<feature type="transmembrane region" description="Helical" evidence="1">
    <location>
        <begin position="139"/>
        <end position="159"/>
    </location>
</feature>
<dbReference type="KEGG" id="nph:NP_3400A"/>
<evidence type="ECO:0000313" key="2">
    <source>
        <dbReference type="EMBL" id="CAI49791.1"/>
    </source>
</evidence>
<dbReference type="InterPro" id="IPR007404">
    <property type="entry name" value="YdjM-like"/>
</dbReference>
<dbReference type="Proteomes" id="UP000002698">
    <property type="component" value="Chromosome"/>
</dbReference>
<dbReference type="RefSeq" id="WP_011323411.1">
    <property type="nucleotide sequence ID" value="NC_007426.1"/>
</dbReference>
<sequence>MHRAGHVGAALLTYVPFGFVLSAAEPALAILGGVGVVVLSRLPDIDFVLPGVEHRGATHTVGFLLVVTAVLAGVGFVISGTFGTGTTPGQSAVLGALIGATAVGSHLLADMLAPPGLPLLWPVSRAQFTVNVTHPRDPLANYGLLTFGVVLTVLVGYVAS</sequence>
<dbReference type="Pfam" id="PF04307">
    <property type="entry name" value="YdjM"/>
    <property type="match status" value="1"/>
</dbReference>
<dbReference type="GeneID" id="3701764"/>